<protein>
    <submittedName>
        <fullName evidence="3">Addiction module toxin, RelE/StbE family</fullName>
    </submittedName>
</protein>
<dbReference type="EMBL" id="FNII01000006">
    <property type="protein sequence ID" value="SDN55822.1"/>
    <property type="molecule type" value="Genomic_DNA"/>
</dbReference>
<organism evidence="3 4">
    <name type="scientific">Vreelandella arcis</name>
    <dbReference type="NCBI Taxonomy" id="416873"/>
    <lineage>
        <taxon>Bacteria</taxon>
        <taxon>Pseudomonadati</taxon>
        <taxon>Pseudomonadota</taxon>
        <taxon>Gammaproteobacteria</taxon>
        <taxon>Oceanospirillales</taxon>
        <taxon>Halomonadaceae</taxon>
        <taxon>Vreelandella</taxon>
    </lineage>
</organism>
<evidence type="ECO:0000313" key="4">
    <source>
        <dbReference type="Proteomes" id="UP000199677"/>
    </source>
</evidence>
<evidence type="ECO:0000256" key="1">
    <source>
        <dbReference type="ARBA" id="ARBA00006226"/>
    </source>
</evidence>
<dbReference type="Pfam" id="PF05016">
    <property type="entry name" value="ParE_toxin"/>
    <property type="match status" value="1"/>
</dbReference>
<sequence length="95" mass="10886">MRVTWSPEAVADRVAIWEYLEERNPQAAIGMDRLFSAAADRLADFPKLGGVGLITGTRETFPHENYRLVYEVDDDEVWILALVHTSQLWPPEEWG</sequence>
<dbReference type="InterPro" id="IPR051803">
    <property type="entry name" value="TA_system_RelE-like_toxin"/>
</dbReference>
<comment type="similarity">
    <text evidence="1">Belongs to the RelE toxin family.</text>
</comment>
<dbReference type="PANTHER" id="PTHR33755">
    <property type="entry name" value="TOXIN PARE1-RELATED"/>
    <property type="match status" value="1"/>
</dbReference>
<dbReference type="InterPro" id="IPR007712">
    <property type="entry name" value="RelE/ParE_toxin"/>
</dbReference>
<dbReference type="InterPro" id="IPR035093">
    <property type="entry name" value="RelE/ParE_toxin_dom_sf"/>
</dbReference>
<dbReference type="OrthoDB" id="9798046at2"/>
<gene>
    <name evidence="3" type="ORF">SAMN04487951_10612</name>
</gene>
<keyword evidence="2" id="KW-1277">Toxin-antitoxin system</keyword>
<dbReference type="STRING" id="416873.SAMN04487951_10612"/>
<dbReference type="Gene3D" id="3.30.2310.20">
    <property type="entry name" value="RelE-like"/>
    <property type="match status" value="1"/>
</dbReference>
<name>A0A1H0CD64_9GAMM</name>
<proteinExistence type="inferred from homology"/>
<dbReference type="NCBIfam" id="TIGR02385">
    <property type="entry name" value="RelE_StbE"/>
    <property type="match status" value="1"/>
</dbReference>
<dbReference type="RefSeq" id="WP_089704814.1">
    <property type="nucleotide sequence ID" value="NZ_FNII01000006.1"/>
</dbReference>
<evidence type="ECO:0000313" key="3">
    <source>
        <dbReference type="EMBL" id="SDN55822.1"/>
    </source>
</evidence>
<dbReference type="AlphaFoldDB" id="A0A1H0CD64"/>
<accession>A0A1H0CD64</accession>
<keyword evidence="4" id="KW-1185">Reference proteome</keyword>
<dbReference type="Proteomes" id="UP000199677">
    <property type="component" value="Unassembled WGS sequence"/>
</dbReference>
<evidence type="ECO:0000256" key="2">
    <source>
        <dbReference type="ARBA" id="ARBA00022649"/>
    </source>
</evidence>
<reference evidence="4" key="1">
    <citation type="submission" date="2016-10" db="EMBL/GenBank/DDBJ databases">
        <authorList>
            <person name="Varghese N."/>
            <person name="Submissions S."/>
        </authorList>
    </citation>
    <scope>NUCLEOTIDE SEQUENCE [LARGE SCALE GENOMIC DNA]</scope>
    <source>
        <strain evidence="4">CGMCC 1.6494</strain>
    </source>
</reference>